<comment type="caution">
    <text evidence="11">The sequence shown here is derived from an EMBL/GenBank/DDBJ whole genome shotgun (WGS) entry which is preliminary data.</text>
</comment>
<dbReference type="PANTHER" id="PTHR11177:SF397">
    <property type="entry name" value="CHITINASE"/>
    <property type="match status" value="1"/>
</dbReference>
<dbReference type="Gene3D" id="3.10.50.10">
    <property type="match status" value="1"/>
</dbReference>
<dbReference type="SUPFAM" id="SSF51445">
    <property type="entry name" value="(Trans)glycosidases"/>
    <property type="match status" value="1"/>
</dbReference>
<comment type="catalytic activity">
    <reaction evidence="1">
        <text>Random endo-hydrolysis of N-acetyl-beta-D-glucosaminide (1-&gt;4)-beta-linkages in chitin and chitodextrins.</text>
        <dbReference type="EC" id="3.2.1.14"/>
    </reaction>
</comment>
<evidence type="ECO:0000256" key="5">
    <source>
        <dbReference type="ARBA" id="ARBA00023024"/>
    </source>
</evidence>
<evidence type="ECO:0000256" key="9">
    <source>
        <dbReference type="RuleBase" id="RU000489"/>
    </source>
</evidence>
<evidence type="ECO:0000256" key="2">
    <source>
        <dbReference type="ARBA" id="ARBA00008682"/>
    </source>
</evidence>
<keyword evidence="7 9" id="KW-0326">Glycosidase</keyword>
<dbReference type="GO" id="GO:0008061">
    <property type="term" value="F:chitin binding"/>
    <property type="evidence" value="ECO:0007669"/>
    <property type="project" value="InterPro"/>
</dbReference>
<dbReference type="Pfam" id="PF00704">
    <property type="entry name" value="Glyco_hydro_18"/>
    <property type="match status" value="1"/>
</dbReference>
<evidence type="ECO:0000256" key="7">
    <source>
        <dbReference type="ARBA" id="ARBA00023295"/>
    </source>
</evidence>
<dbReference type="PANTHER" id="PTHR11177">
    <property type="entry name" value="CHITINASE"/>
    <property type="match status" value="1"/>
</dbReference>
<dbReference type="EMBL" id="NHZQ01000102">
    <property type="protein sequence ID" value="PSK53206.1"/>
    <property type="molecule type" value="Genomic_DNA"/>
</dbReference>
<dbReference type="InterPro" id="IPR029070">
    <property type="entry name" value="Chitinase_insertion_sf"/>
</dbReference>
<proteinExistence type="inferred from homology"/>
<dbReference type="InterPro" id="IPR011583">
    <property type="entry name" value="Chitinase_II/V-like_cat"/>
</dbReference>
<evidence type="ECO:0000313" key="12">
    <source>
        <dbReference type="Proteomes" id="UP000243723"/>
    </source>
</evidence>
<evidence type="ECO:0000256" key="1">
    <source>
        <dbReference type="ARBA" id="ARBA00000822"/>
    </source>
</evidence>
<dbReference type="SUPFAM" id="SSF54556">
    <property type="entry name" value="Chitinase insertion domain"/>
    <property type="match status" value="1"/>
</dbReference>
<dbReference type="OrthoDB" id="73875at2759"/>
<sequence length="732" mass="80997">MDSATPSSLFKDATNIKSIKPGIKVYISVGGWTFSDDGTPTQPVFGDIAENPAKRQLFANNVVQFMREYGFDGIDLDWEYPGAPDRGGRPGDTKNYVLLLETLRKTFDASGGQYGLTYTAPTSYWYLRWFDLPGMDKWVDWVNIMSYDLHGVWDSSNPIGSIVQGHTNLTEIELAVELFWRVNISPAKLVLGLGFYGRSFTLADAACSTPGCRFSGASKPGPCSRTGGILTHYEVAEVLKQSGSLARRDVSVVHDKVAAVKYLTFDNDQWISYDDSDTFRQKTEWADNLGLGGAMIWASDLDDDKYSAHAGLLGREVMTNRDFVSVEKALSEPEIVVEDLSGLTGQNCFTYTGKCLNVDDQNAMALACGPGNTVVGWDDAGCGKKNCHCAPALEGDVPHRLQKRASQDIYQARLPYDIILVILAALYSGPSQLFNLENFNQVERTLFTIEPGPCEDATIGEAAIPTGRFPPGLEGANSEHPLDRQLVRLWLEAMTFGELRNQPQNVLQPVSALELNRIWDLPSTELANAPPIGGPNGPQPITPNDRIMHSFGSDEWPEPLKATEGSLNRAKGRVMNLAQPVALTEIRRLARDAVAADTPEAAEILLTQIREGFAAFRYMQRPAIARAINLVRNQVREQLANIEFAYNIRDLQAWWDLFLDDHFHRVEQFTQTWAEEAIAAAFGIFDQAQRSGRNLATYDQVRRALAAMDAAVRTVMRMPGNNVGSMPFPRPP</sequence>
<dbReference type="InterPro" id="IPR001579">
    <property type="entry name" value="Glyco_hydro_18_chit_AS"/>
</dbReference>
<evidence type="ECO:0000256" key="6">
    <source>
        <dbReference type="ARBA" id="ARBA00023277"/>
    </source>
</evidence>
<comment type="similarity">
    <text evidence="2">Belongs to the glycosyl hydrolase 18 family. Chitinase class V subfamily.</text>
</comment>
<keyword evidence="8" id="KW-0624">Polysaccharide degradation</keyword>
<protein>
    <recommendedName>
        <fullName evidence="3">chitinase</fullName>
        <ecNumber evidence="3">3.2.1.14</ecNumber>
    </recommendedName>
</protein>
<dbReference type="EC" id="3.2.1.14" evidence="3"/>
<dbReference type="Gene3D" id="3.20.20.80">
    <property type="entry name" value="Glycosidases"/>
    <property type="match status" value="1"/>
</dbReference>
<dbReference type="InterPro" id="IPR050314">
    <property type="entry name" value="Glycosyl_Hydrlase_18"/>
</dbReference>
<keyword evidence="4 9" id="KW-0378">Hydrolase</keyword>
<dbReference type="AlphaFoldDB" id="A0A2P7ZYC4"/>
<dbReference type="GO" id="GO:0008843">
    <property type="term" value="F:endochitinase activity"/>
    <property type="evidence" value="ECO:0007669"/>
    <property type="project" value="UniProtKB-EC"/>
</dbReference>
<evidence type="ECO:0000259" key="10">
    <source>
        <dbReference type="PROSITE" id="PS51910"/>
    </source>
</evidence>
<dbReference type="GO" id="GO:0000272">
    <property type="term" value="P:polysaccharide catabolic process"/>
    <property type="evidence" value="ECO:0007669"/>
    <property type="project" value="UniProtKB-KW"/>
</dbReference>
<name>A0A2P7ZYC4_9PEZI</name>
<keyword evidence="6" id="KW-0119">Carbohydrate metabolism</keyword>
<organism evidence="11 12">
    <name type="scientific">Elsinoe australis</name>
    <dbReference type="NCBI Taxonomy" id="40998"/>
    <lineage>
        <taxon>Eukaryota</taxon>
        <taxon>Fungi</taxon>
        <taxon>Dikarya</taxon>
        <taxon>Ascomycota</taxon>
        <taxon>Pezizomycotina</taxon>
        <taxon>Dothideomycetes</taxon>
        <taxon>Dothideomycetidae</taxon>
        <taxon>Myriangiales</taxon>
        <taxon>Elsinoaceae</taxon>
        <taxon>Elsinoe</taxon>
    </lineage>
</organism>
<evidence type="ECO:0000256" key="3">
    <source>
        <dbReference type="ARBA" id="ARBA00012729"/>
    </source>
</evidence>
<dbReference type="InterPro" id="IPR017853">
    <property type="entry name" value="GH"/>
</dbReference>
<dbReference type="PROSITE" id="PS01095">
    <property type="entry name" value="GH18_1"/>
    <property type="match status" value="1"/>
</dbReference>
<dbReference type="STRING" id="40998.A0A2P7ZYC4"/>
<accession>A0A2P7ZYC4</accession>
<evidence type="ECO:0000313" key="11">
    <source>
        <dbReference type="EMBL" id="PSK53206.1"/>
    </source>
</evidence>
<dbReference type="GO" id="GO:0006032">
    <property type="term" value="P:chitin catabolic process"/>
    <property type="evidence" value="ECO:0007669"/>
    <property type="project" value="UniProtKB-KW"/>
</dbReference>
<dbReference type="InterPro" id="IPR001223">
    <property type="entry name" value="Glyco_hydro18_cat"/>
</dbReference>
<gene>
    <name evidence="11" type="ORF">B9Z65_3406</name>
</gene>
<dbReference type="SMART" id="SM00636">
    <property type="entry name" value="Glyco_18"/>
    <property type="match status" value="1"/>
</dbReference>
<dbReference type="Proteomes" id="UP000243723">
    <property type="component" value="Unassembled WGS sequence"/>
</dbReference>
<keyword evidence="12" id="KW-1185">Reference proteome</keyword>
<evidence type="ECO:0000256" key="4">
    <source>
        <dbReference type="ARBA" id="ARBA00022801"/>
    </source>
</evidence>
<feature type="domain" description="GH18" evidence="10">
    <location>
        <begin position="1"/>
        <end position="316"/>
    </location>
</feature>
<reference evidence="11 12" key="1">
    <citation type="submission" date="2017-05" db="EMBL/GenBank/DDBJ databases">
        <title>Draft genome sequence of Elsinoe australis.</title>
        <authorList>
            <person name="Cheng Q."/>
        </authorList>
    </citation>
    <scope>NUCLEOTIDE SEQUENCE [LARGE SCALE GENOMIC DNA]</scope>
    <source>
        <strain evidence="11 12">NL1</strain>
    </source>
</reference>
<dbReference type="PROSITE" id="PS51910">
    <property type="entry name" value="GH18_2"/>
    <property type="match status" value="1"/>
</dbReference>
<evidence type="ECO:0000256" key="8">
    <source>
        <dbReference type="ARBA" id="ARBA00023326"/>
    </source>
</evidence>
<keyword evidence="5" id="KW-0146">Chitin degradation</keyword>